<organism evidence="2">
    <name type="scientific">Ixodes ricinus</name>
    <name type="common">Common tick</name>
    <name type="synonym">Acarus ricinus</name>
    <dbReference type="NCBI Taxonomy" id="34613"/>
    <lineage>
        <taxon>Eukaryota</taxon>
        <taxon>Metazoa</taxon>
        <taxon>Ecdysozoa</taxon>
        <taxon>Arthropoda</taxon>
        <taxon>Chelicerata</taxon>
        <taxon>Arachnida</taxon>
        <taxon>Acari</taxon>
        <taxon>Parasitiformes</taxon>
        <taxon>Ixodida</taxon>
        <taxon>Ixodoidea</taxon>
        <taxon>Ixodidae</taxon>
        <taxon>Ixodinae</taxon>
        <taxon>Ixodes</taxon>
    </lineage>
</organism>
<keyword evidence="1" id="KW-0812">Transmembrane</keyword>
<name>A0A6B0TSE1_IXORI</name>
<dbReference type="EMBL" id="GIFC01000729">
    <property type="protein sequence ID" value="MXU82812.1"/>
    <property type="molecule type" value="Transcribed_RNA"/>
</dbReference>
<accession>A0A6B0TSE1</accession>
<feature type="transmembrane region" description="Helical" evidence="1">
    <location>
        <begin position="14"/>
        <end position="34"/>
    </location>
</feature>
<evidence type="ECO:0000313" key="2">
    <source>
        <dbReference type="EMBL" id="MXU82812.1"/>
    </source>
</evidence>
<reference evidence="2" key="1">
    <citation type="submission" date="2019-12" db="EMBL/GenBank/DDBJ databases">
        <title>An insight into the sialome of adult female Ixodes ricinus ticks feeding for 6 days.</title>
        <authorList>
            <person name="Perner J."/>
            <person name="Ribeiro J.M.C."/>
        </authorList>
    </citation>
    <scope>NUCLEOTIDE SEQUENCE</scope>
    <source>
        <strain evidence="2">Semi-engorged</strain>
        <tissue evidence="2">Salivary glands</tissue>
    </source>
</reference>
<protein>
    <submittedName>
        <fullName evidence="2">Putative secreted protein</fullName>
    </submittedName>
</protein>
<keyword evidence="1" id="KW-0472">Membrane</keyword>
<sequence>MFLVMWFFDLDPKVIYRLFFIIYFALSDVTLLSTRNRAYWNVKRVFLLRRFIVLNCKSVAMQIFFCVCVAR</sequence>
<dbReference type="AlphaFoldDB" id="A0A6B0TSE1"/>
<keyword evidence="1" id="KW-1133">Transmembrane helix</keyword>
<proteinExistence type="predicted"/>
<evidence type="ECO:0000256" key="1">
    <source>
        <dbReference type="SAM" id="Phobius"/>
    </source>
</evidence>